<dbReference type="SUPFAM" id="SSF53335">
    <property type="entry name" value="S-adenosyl-L-methionine-dependent methyltransferases"/>
    <property type="match status" value="1"/>
</dbReference>
<dbReference type="OrthoDB" id="552816at2"/>
<name>A0A1W6MR39_9HYPH</name>
<reference evidence="4 5" key="1">
    <citation type="submission" date="2017-02" db="EMBL/GenBank/DDBJ databases">
        <authorList>
            <person name="Peterson S.W."/>
        </authorList>
    </citation>
    <scope>NUCLEOTIDE SEQUENCE [LARGE SCALE GENOMIC DNA]</scope>
    <source>
        <strain evidence="4 5">S285</strain>
    </source>
</reference>
<evidence type="ECO:0000313" key="4">
    <source>
        <dbReference type="EMBL" id="ARN80032.1"/>
    </source>
</evidence>
<dbReference type="PANTHER" id="PTHR43861">
    <property type="entry name" value="TRANS-ACONITATE 2-METHYLTRANSFERASE-RELATED"/>
    <property type="match status" value="1"/>
</dbReference>
<dbReference type="InterPro" id="IPR041698">
    <property type="entry name" value="Methyltransf_25"/>
</dbReference>
<feature type="domain" description="Methyltransferase" evidence="3">
    <location>
        <begin position="62"/>
        <end position="157"/>
    </location>
</feature>
<evidence type="ECO:0000256" key="1">
    <source>
        <dbReference type="ARBA" id="ARBA00022603"/>
    </source>
</evidence>
<sequence length="243" mass="27050">MHDANLSQTPVATSRPDAIDFFRAWDTYAKVVAANYMFHRELGQAVRDALRRRFEGRAFSLLDLGCGDASAMAPLLDGLRLKSYKGVDLAPPALALAKRNLAPLDCPVELVEADFMSALRDSNPQDAIYSSFAQHHLTSEGKAEFFALAAKRLNPGGLLILVDVTREESESHDDYMRNYPAWLRKTMTSLSTQEHDQICDHLTRNDFPETASTLRAQAERAGLSALEGLVPHKWHRLLLFAPA</sequence>
<dbReference type="CDD" id="cd02440">
    <property type="entry name" value="AdoMet_MTases"/>
    <property type="match status" value="1"/>
</dbReference>
<dbReference type="PANTHER" id="PTHR43861:SF1">
    <property type="entry name" value="TRANS-ACONITATE 2-METHYLTRANSFERASE"/>
    <property type="match status" value="1"/>
</dbReference>
<evidence type="ECO:0000259" key="3">
    <source>
        <dbReference type="Pfam" id="PF13649"/>
    </source>
</evidence>
<dbReference type="InterPro" id="IPR029063">
    <property type="entry name" value="SAM-dependent_MTases_sf"/>
</dbReference>
<dbReference type="Gene3D" id="3.40.50.150">
    <property type="entry name" value="Vaccinia Virus protein VP39"/>
    <property type="match status" value="1"/>
</dbReference>
<organism evidence="4 5">
    <name type="scientific">Methylocystis bryophila</name>
    <dbReference type="NCBI Taxonomy" id="655015"/>
    <lineage>
        <taxon>Bacteria</taxon>
        <taxon>Pseudomonadati</taxon>
        <taxon>Pseudomonadota</taxon>
        <taxon>Alphaproteobacteria</taxon>
        <taxon>Hyphomicrobiales</taxon>
        <taxon>Methylocystaceae</taxon>
        <taxon>Methylocystis</taxon>
    </lineage>
</organism>
<dbReference type="RefSeq" id="WP_085770088.1">
    <property type="nucleotide sequence ID" value="NZ_AP027149.1"/>
</dbReference>
<proteinExistence type="predicted"/>
<dbReference type="AlphaFoldDB" id="A0A1W6MR39"/>
<evidence type="ECO:0000313" key="5">
    <source>
        <dbReference type="Proteomes" id="UP000193978"/>
    </source>
</evidence>
<protein>
    <submittedName>
        <fullName evidence="4">Methyltransferase type 12</fullName>
    </submittedName>
</protein>
<keyword evidence="2 4" id="KW-0808">Transferase</keyword>
<evidence type="ECO:0000256" key="2">
    <source>
        <dbReference type="ARBA" id="ARBA00022679"/>
    </source>
</evidence>
<accession>A0A1W6MR39</accession>
<keyword evidence="1 4" id="KW-0489">Methyltransferase</keyword>
<gene>
    <name evidence="4" type="ORF">B1812_01865</name>
</gene>
<keyword evidence="5" id="KW-1185">Reference proteome</keyword>
<dbReference type="GO" id="GO:0008168">
    <property type="term" value="F:methyltransferase activity"/>
    <property type="evidence" value="ECO:0007669"/>
    <property type="project" value="UniProtKB-KW"/>
</dbReference>
<dbReference type="Proteomes" id="UP000193978">
    <property type="component" value="Chromosome"/>
</dbReference>
<dbReference type="EMBL" id="CP019948">
    <property type="protein sequence ID" value="ARN80032.1"/>
    <property type="molecule type" value="Genomic_DNA"/>
</dbReference>
<dbReference type="Pfam" id="PF13649">
    <property type="entry name" value="Methyltransf_25"/>
    <property type="match status" value="1"/>
</dbReference>
<dbReference type="GO" id="GO:0032259">
    <property type="term" value="P:methylation"/>
    <property type="evidence" value="ECO:0007669"/>
    <property type="project" value="UniProtKB-KW"/>
</dbReference>
<dbReference type="STRING" id="655015.B1812_01865"/>
<dbReference type="KEGG" id="mbry:B1812_01865"/>